<dbReference type="EMBL" id="FNAS01000006">
    <property type="protein sequence ID" value="SDE29142.1"/>
    <property type="molecule type" value="Genomic_DNA"/>
</dbReference>
<proteinExistence type="predicted"/>
<evidence type="ECO:0000313" key="1">
    <source>
        <dbReference type="EMBL" id="SDE29142.1"/>
    </source>
</evidence>
<name>A0A1G7BQC4_9FLAO</name>
<dbReference type="STRING" id="1071918.SAMN05421544_10678"/>
<dbReference type="AlphaFoldDB" id="A0A1G7BQC4"/>
<dbReference type="Proteomes" id="UP000198517">
    <property type="component" value="Unassembled WGS sequence"/>
</dbReference>
<dbReference type="OrthoDB" id="1444604at2"/>
<protein>
    <submittedName>
        <fullName evidence="1">Uncharacterized protein</fullName>
    </submittedName>
</protein>
<keyword evidence="2" id="KW-1185">Reference proteome</keyword>
<evidence type="ECO:0000313" key="2">
    <source>
        <dbReference type="Proteomes" id="UP000198517"/>
    </source>
</evidence>
<sequence length="98" mass="11627">MKDELLKLELIKLQEILYNEFNSKYRYEDIDNSIKILNQKNKKQYCSIANKINNFSRILYETGLLNDLNDNIYEEFIKVLKNVEDIVNSICSENNTKG</sequence>
<accession>A0A1G7BQC4</accession>
<dbReference type="RefSeq" id="WP_092736353.1">
    <property type="nucleotide sequence ID" value="NZ_FNAS01000006.1"/>
</dbReference>
<organism evidence="1 2">
    <name type="scientific">Riemerella columbipharyngis</name>
    <dbReference type="NCBI Taxonomy" id="1071918"/>
    <lineage>
        <taxon>Bacteria</taxon>
        <taxon>Pseudomonadati</taxon>
        <taxon>Bacteroidota</taxon>
        <taxon>Flavobacteriia</taxon>
        <taxon>Flavobacteriales</taxon>
        <taxon>Weeksellaceae</taxon>
        <taxon>Riemerella</taxon>
    </lineage>
</organism>
<gene>
    <name evidence="1" type="ORF">SAMN05421544_10678</name>
</gene>
<reference evidence="1 2" key="1">
    <citation type="submission" date="2016-10" db="EMBL/GenBank/DDBJ databases">
        <authorList>
            <person name="de Groot N.N."/>
        </authorList>
    </citation>
    <scope>NUCLEOTIDE SEQUENCE [LARGE SCALE GENOMIC DNA]</scope>
    <source>
        <strain evidence="1 2">DSM 24015</strain>
    </source>
</reference>